<accession>A0ABV7KIM8</accession>
<reference evidence="2" key="1">
    <citation type="journal article" date="2019" name="Int. J. Syst. Evol. Microbiol.">
        <title>The Global Catalogue of Microorganisms (GCM) 10K type strain sequencing project: providing services to taxonomists for standard genome sequencing and annotation.</title>
        <authorList>
            <consortium name="The Broad Institute Genomics Platform"/>
            <consortium name="The Broad Institute Genome Sequencing Center for Infectious Disease"/>
            <person name="Wu L."/>
            <person name="Ma J."/>
        </authorList>
    </citation>
    <scope>NUCLEOTIDE SEQUENCE [LARGE SCALE GENOMIC DNA]</scope>
    <source>
        <strain evidence="2">KCTC 52165</strain>
    </source>
</reference>
<name>A0ABV7KIM8_9HYPH</name>
<proteinExistence type="predicted"/>
<protein>
    <recommendedName>
        <fullName evidence="3">SGNH hydrolase-type esterase domain-containing protein</fullName>
    </recommendedName>
</protein>
<organism evidence="1 2">
    <name type="scientific">Aquamicrobium soli</name>
    <dbReference type="NCBI Taxonomy" id="1811518"/>
    <lineage>
        <taxon>Bacteria</taxon>
        <taxon>Pseudomonadati</taxon>
        <taxon>Pseudomonadota</taxon>
        <taxon>Alphaproteobacteria</taxon>
        <taxon>Hyphomicrobiales</taxon>
        <taxon>Phyllobacteriaceae</taxon>
        <taxon>Aquamicrobium</taxon>
    </lineage>
</organism>
<evidence type="ECO:0000313" key="2">
    <source>
        <dbReference type="Proteomes" id="UP001595583"/>
    </source>
</evidence>
<keyword evidence="2" id="KW-1185">Reference proteome</keyword>
<evidence type="ECO:0000313" key="1">
    <source>
        <dbReference type="EMBL" id="MFC3209192.1"/>
    </source>
</evidence>
<gene>
    <name evidence="1" type="ORF">ACFOHJ_23510</name>
</gene>
<dbReference type="Proteomes" id="UP001595583">
    <property type="component" value="Unassembled WGS sequence"/>
</dbReference>
<dbReference type="EMBL" id="JBHRTK010000032">
    <property type="protein sequence ID" value="MFC3209192.1"/>
    <property type="molecule type" value="Genomic_DNA"/>
</dbReference>
<evidence type="ECO:0008006" key="3">
    <source>
        <dbReference type="Google" id="ProtNLM"/>
    </source>
</evidence>
<comment type="caution">
    <text evidence="1">The sequence shown here is derived from an EMBL/GenBank/DDBJ whole genome shotgun (WGS) entry which is preliminary data.</text>
</comment>
<sequence length="973" mass="100882">MAVQKANYIWRDFNTDGVPSSGKSKPSKRLLREQGTWIEDMISAGLSNGGLIYDTKASMDADLAHDANASAWVMTGADAGIYRKSGASGSGAWTKIASLPYSYIKASNVGAGSANALQATTDIPVPTADGAALIALPIAVDNTASPVTVSFNGGPVLTVKTSAGNDVAPGGLKAGMIVSGYVSGSTFRLVSDQASAAIQAAAEAAAADAEAQVTLANNAAGRALAIADSYESLQNAVEQAAGSASSATNDADRSEAARDIAEGYASDAVSQGNVPIYATIVGMAGLSVPTGINSIRVNGRNAAGDGEGGQFVTSPNGSPDTFVSGDGRTWYRASGEAPVPVPAPLDLMQRPSITPSLQGDRANLLRLQKALVDIKTGARKALSVMSIGDSLATVTQNNFWGGLVHYLKGHFPEEIVWNYQGMTRAGNVPQARVFELTSGTATRKVKMTYEYGFAGTYINFLASQGAAFSYGGWSMYCDNLSIPIIREPDAGSIKIEIMETDLAKGYSTTGWRSPAAAEIVSGHTLTGSDLIVSADGAVGLDVVKLSFATLEGRVIRLTEQGGATVNILDPWGEVQSASAINIYNVAEASNNFATAKAASVPLMAALIAAFNPDVIVVASDDTLTAYQNFLPMLQATLESTGLPASPLVILVGNLGIAPDKGVSEPELKTRIDYCANYAVQRGWVNIDGMAVGLGIDNLTRLGINGDGVHLPSFPLDYLAYCWMDASGFLPQRLDLPGGNIATRADIAKAKGARQINAADLSHVMMSQVIVDTGWMGWAFSTSGGGSGQKGNSYLSLATGSAAAGSVRAYINDSENPVGQNTQGRMVTNIPGAWSLLCRLVNMTASGVAWITASEVAWNAGFGPLSGPGFGFRVRDTIIEGVAWNAGALGVTGLNVTKTDGAQSSFSRLECIWTPFAVSGAVGTVEFFVDGNSIGTLPYTHSGTVKPPAINLTNGADAINNQIHVLPPRVLVVR</sequence>
<dbReference type="RefSeq" id="WP_378225378.1">
    <property type="nucleotide sequence ID" value="NZ_JBHRTK010000032.1"/>
</dbReference>